<reference evidence="1" key="1">
    <citation type="submission" date="2020-03" db="EMBL/GenBank/DDBJ databases">
        <title>Phycicoccus flavus sp. nov., a novel endophytic actinobacterium isolated from branch of Kandelia candel.</title>
        <authorList>
            <person name="Tuo L."/>
        </authorList>
    </citation>
    <scope>NUCLEOTIDE SEQUENCE</scope>
    <source>
        <strain evidence="1">CMS6Z-2</strain>
    </source>
</reference>
<dbReference type="EMBL" id="SAYU02000017">
    <property type="protein sequence ID" value="NHA67854.1"/>
    <property type="molecule type" value="Genomic_DNA"/>
</dbReference>
<gene>
    <name evidence="1" type="ORF">EPD83_007285</name>
</gene>
<dbReference type="Gene3D" id="3.30.428.10">
    <property type="entry name" value="HIT-like"/>
    <property type="match status" value="1"/>
</dbReference>
<dbReference type="InterPro" id="IPR036265">
    <property type="entry name" value="HIT-like_sf"/>
</dbReference>
<comment type="caution">
    <text evidence="1">The sequence shown here is derived from an EMBL/GenBank/DDBJ whole genome shotgun (WGS) entry which is preliminary data.</text>
</comment>
<feature type="non-terminal residue" evidence="1">
    <location>
        <position position="36"/>
    </location>
</feature>
<dbReference type="SUPFAM" id="SSF54197">
    <property type="entry name" value="HIT-like"/>
    <property type="match status" value="1"/>
</dbReference>
<name>A0A8T6R2H9_9MICO</name>
<evidence type="ECO:0000313" key="1">
    <source>
        <dbReference type="EMBL" id="NHA67854.1"/>
    </source>
</evidence>
<accession>A0A8T6R2H9</accession>
<organism evidence="1 2">
    <name type="scientific">Phycicoccus flavus</name>
    <dbReference type="NCBI Taxonomy" id="2502783"/>
    <lineage>
        <taxon>Bacteria</taxon>
        <taxon>Bacillati</taxon>
        <taxon>Actinomycetota</taxon>
        <taxon>Actinomycetes</taxon>
        <taxon>Micrococcales</taxon>
        <taxon>Intrasporangiaceae</taxon>
        <taxon>Phycicoccus</taxon>
    </lineage>
</organism>
<dbReference type="Proteomes" id="UP000287866">
    <property type="component" value="Unassembled WGS sequence"/>
</dbReference>
<proteinExistence type="predicted"/>
<sequence length="36" mass="3880">MSETDPDCPFCRIVAGSIPATVVAESEHSLAFRDLD</sequence>
<protein>
    <submittedName>
        <fullName evidence="1">Histidine triad nucleotide-binding protein</fullName>
    </submittedName>
</protein>
<dbReference type="AlphaFoldDB" id="A0A8T6R2H9"/>
<evidence type="ECO:0000313" key="2">
    <source>
        <dbReference type="Proteomes" id="UP000287866"/>
    </source>
</evidence>
<keyword evidence="2" id="KW-1185">Reference proteome</keyword>